<accession>A0AA36IVJ2</accession>
<evidence type="ECO:0000313" key="2">
    <source>
        <dbReference type="EMBL" id="CAJ1393690.1"/>
    </source>
</evidence>
<feature type="non-terminal residue" evidence="2">
    <location>
        <position position="1128"/>
    </location>
</feature>
<evidence type="ECO:0000256" key="1">
    <source>
        <dbReference type="SAM" id="MobiDB-lite"/>
    </source>
</evidence>
<evidence type="ECO:0000313" key="3">
    <source>
        <dbReference type="Proteomes" id="UP001178507"/>
    </source>
</evidence>
<dbReference type="AlphaFoldDB" id="A0AA36IVJ2"/>
<dbReference type="Gene3D" id="3.40.50.300">
    <property type="entry name" value="P-loop containing nucleotide triphosphate hydrolases"/>
    <property type="match status" value="1"/>
</dbReference>
<feature type="region of interest" description="Disordered" evidence="1">
    <location>
        <begin position="180"/>
        <end position="221"/>
    </location>
</feature>
<organism evidence="2 3">
    <name type="scientific">Effrenium voratum</name>
    <dbReference type="NCBI Taxonomy" id="2562239"/>
    <lineage>
        <taxon>Eukaryota</taxon>
        <taxon>Sar</taxon>
        <taxon>Alveolata</taxon>
        <taxon>Dinophyceae</taxon>
        <taxon>Suessiales</taxon>
        <taxon>Symbiodiniaceae</taxon>
        <taxon>Effrenium</taxon>
    </lineage>
</organism>
<dbReference type="EMBL" id="CAUJNA010002626">
    <property type="protein sequence ID" value="CAJ1393690.1"/>
    <property type="molecule type" value="Genomic_DNA"/>
</dbReference>
<feature type="compositionally biased region" description="Basic and acidic residues" evidence="1">
    <location>
        <begin position="192"/>
        <end position="206"/>
    </location>
</feature>
<sequence>RLQVPAGAELCVFCDYDLMAAGCLTAAGRRSILVKLRAMADPNLQSIAQDLIPLEFRDHFEHGMRQKKFCSRFEGEACVFALARSGGPAQTQKRQAGCCLFCNPDAIGAKVDAPGGLKQIATALRKMCEAAREKALAERLPEDVRAQIRELLAPKPSRRRRLGVPPPPEELRSRWAPLLAKRQSTKPPASAAEKKAHRERALADRARGRKHAGRAKERAVRDAPVDIAPPVPLAKRSARAIGLERWALHYAWAQCAECGLMLPKDLTQKSLLHDQPATVLPSQCFRCRGARDLPAPRPEAKAARKFLRSNADSAYGEFAIEHEQFLAENPDADQTDEAEEEGADDDLVRHSVKRLYNALALSSLLGYTEHYEILQFVYDLHLWSDLGAKRSLGTGVPMRLMMAGSSFSPIYWKRVHNGLTDLVRQVGFPKFFFTLAPSEWTLPYHGFVLDGMSKLLRARLRLPVEETLHIVHVLLQTGKGLLLGDTGSRKDWKDHVFAVRDETGQGRKLHGFVRIEFQDGTRRVETQSYHGSGRPHLHLLVFGDDDLVRSLDVSSFASASMPEDEDMAGYVRGSQLDQKQDSGRRVFVEETRYDEEARAWRLRHLPADHTLGLRGYLPDVMDALKCHQDLLIGEDRTGLLRQYVAKYLAKFSDSASQDWLNDEADAVSIAATVLNRYHPMEPEMVLQLFGAKLRQWHFTTVGGGKRDFLVPLPDAADLPEHHPVRLYENSAWARGKISLLDFLRKTNADGQICAWLKKRHAELGEPEECVEAFARRYQPQGEKVVAAEMLSRLSDRHYGQRLVLFKPFRRLSDFVNEAQLAKVPQQHRYLAMALLNGELRDERRIDEDLKVEGHSRATSQSVKGMIAANKGLIEDYLAGRAPEEAGPPQRPPGRAAVIHNSQQRQFKRLLDAAVARSLDGRSADEAAAEEAAARARAEAKALACMGPPGTGKTTVCHEKIEELLATNSKVLFALPTAQLASRMKERYGRREGLAIDTCHAAIGFNENLAGYLPILVAYDLIVVDEVSQLSAQQGDHILKLWDAADRLPALVFLGDKWQMGGYGDRRPWERRAWQQRVWKTDFYKSYRCQDPEFEKLLQKLRTAKPDAATLKSLQKRKANPACRGAPAG</sequence>
<keyword evidence="3" id="KW-1185">Reference proteome</keyword>
<comment type="caution">
    <text evidence="2">The sequence shown here is derived from an EMBL/GenBank/DDBJ whole genome shotgun (WGS) entry which is preliminary data.</text>
</comment>
<reference evidence="2" key="1">
    <citation type="submission" date="2023-08" db="EMBL/GenBank/DDBJ databases">
        <authorList>
            <person name="Chen Y."/>
            <person name="Shah S."/>
            <person name="Dougan E. K."/>
            <person name="Thang M."/>
            <person name="Chan C."/>
        </authorList>
    </citation>
    <scope>NUCLEOTIDE SEQUENCE</scope>
</reference>
<dbReference type="Pfam" id="PF13245">
    <property type="entry name" value="AAA_19"/>
    <property type="match status" value="1"/>
</dbReference>
<feature type="non-terminal residue" evidence="2">
    <location>
        <position position="1"/>
    </location>
</feature>
<gene>
    <name evidence="2" type="ORF">EVOR1521_LOCUS18507</name>
</gene>
<dbReference type="SUPFAM" id="SSF52540">
    <property type="entry name" value="P-loop containing nucleoside triphosphate hydrolases"/>
    <property type="match status" value="1"/>
</dbReference>
<protein>
    <recommendedName>
        <fullName evidence="4">AAA+ ATPase domain-containing protein</fullName>
    </recommendedName>
</protein>
<dbReference type="Proteomes" id="UP001178507">
    <property type="component" value="Unassembled WGS sequence"/>
</dbReference>
<proteinExistence type="predicted"/>
<evidence type="ECO:0008006" key="4">
    <source>
        <dbReference type="Google" id="ProtNLM"/>
    </source>
</evidence>
<name>A0AA36IVJ2_9DINO</name>
<dbReference type="InterPro" id="IPR027417">
    <property type="entry name" value="P-loop_NTPase"/>
</dbReference>